<protein>
    <submittedName>
        <fullName evidence="1">Tape measure chaperone</fullName>
    </submittedName>
</protein>
<organism evidence="1 2">
    <name type="scientific">Hafnia phage vB_HpaM_SarahDanielle</name>
    <dbReference type="NCBI Taxonomy" id="2836113"/>
    <lineage>
        <taxon>Viruses</taxon>
        <taxon>Duplodnaviria</taxon>
        <taxon>Heunggongvirae</taxon>
        <taxon>Uroviricota</taxon>
        <taxon>Caudoviricetes</taxon>
        <taxon>Andersonviridae</taxon>
        <taxon>Andersonviridae incertae sedis</taxon>
        <taxon>Daniellevirus</taxon>
        <taxon>Daniellevirus danielle</taxon>
    </lineage>
</organism>
<sequence>MSTLPAVKSKEINGKTYNIILLGTREGLGVSMKIGKAVLPAVVDVVGAIRGQDELNFTEAVNHLFTQLTDKEMNDILDKLFKGSTVDDFPINWDVYFRGNYGELVDVVAFALEANFSSFFEASIFKNLFSTSQK</sequence>
<dbReference type="InterPro" id="IPR049156">
    <property type="entry name" value="Phage_chap_TAC_15-like"/>
</dbReference>
<proteinExistence type="predicted"/>
<dbReference type="Pfam" id="PF21822">
    <property type="entry name" value="Phage_TAC_15"/>
    <property type="match status" value="1"/>
</dbReference>
<reference evidence="1" key="1">
    <citation type="submission" date="2021-03" db="EMBL/GenBank/DDBJ databases">
        <authorList>
            <person name="Thompson D.W."/>
            <person name="Brown H.M.F."/>
            <person name="Thompson S.D."/>
            <person name="Grose J.H."/>
        </authorList>
    </citation>
    <scope>NUCLEOTIDE SEQUENCE</scope>
</reference>
<keyword evidence="2" id="KW-1185">Reference proteome</keyword>
<accession>A0AAE7WA66</accession>
<name>A0AAE7WA66_9CAUD</name>
<evidence type="ECO:0000313" key="1">
    <source>
        <dbReference type="EMBL" id="QYA57535.1"/>
    </source>
</evidence>
<dbReference type="EMBL" id="MW749010">
    <property type="protein sequence ID" value="QYA57535.1"/>
    <property type="molecule type" value="Genomic_DNA"/>
</dbReference>
<gene>
    <name evidence="1" type="ORF">SARAHDANIELLE_119</name>
</gene>
<dbReference type="Proteomes" id="UP000827626">
    <property type="component" value="Segment"/>
</dbReference>
<evidence type="ECO:0000313" key="2">
    <source>
        <dbReference type="Proteomes" id="UP000827626"/>
    </source>
</evidence>